<evidence type="ECO:0000256" key="7">
    <source>
        <dbReference type="RuleBase" id="RU369086"/>
    </source>
</evidence>
<evidence type="ECO:0000313" key="10">
    <source>
        <dbReference type="EMBL" id="KAF4301799.1"/>
    </source>
</evidence>
<dbReference type="InterPro" id="IPR036898">
    <property type="entry name" value="RNA_pol_Rpb7-like_N_sf"/>
</dbReference>
<dbReference type="GO" id="GO:0006361">
    <property type="term" value="P:transcription initiation at RNA polymerase I promoter"/>
    <property type="evidence" value="ECO:0007669"/>
    <property type="project" value="UniProtKB-ARBA"/>
</dbReference>
<keyword evidence="5 7" id="KW-0804">Transcription</keyword>
<evidence type="ECO:0000256" key="6">
    <source>
        <dbReference type="ARBA" id="ARBA00023242"/>
    </source>
</evidence>
<feature type="compositionally biased region" description="Polar residues" evidence="8">
    <location>
        <begin position="54"/>
        <end position="66"/>
    </location>
</feature>
<proteinExistence type="inferred from homology"/>
<comment type="caution">
    <text evidence="10">The sequence shown here is derived from an EMBL/GenBank/DDBJ whole genome shotgun (WGS) entry which is preliminary data.</text>
</comment>
<feature type="region of interest" description="Disordered" evidence="8">
    <location>
        <begin position="1"/>
        <end position="80"/>
    </location>
</feature>
<name>A0A8H4IJ79_9PEZI</name>
<dbReference type="Gene3D" id="2.40.50.1060">
    <property type="match status" value="1"/>
</dbReference>
<feature type="compositionally biased region" description="Basic residues" evidence="8">
    <location>
        <begin position="15"/>
        <end position="32"/>
    </location>
</feature>
<evidence type="ECO:0000256" key="4">
    <source>
        <dbReference type="ARBA" id="ARBA00022553"/>
    </source>
</evidence>
<feature type="compositionally biased region" description="Basic and acidic residues" evidence="8">
    <location>
        <begin position="279"/>
        <end position="295"/>
    </location>
</feature>
<evidence type="ECO:0000259" key="9">
    <source>
        <dbReference type="Pfam" id="PF17875"/>
    </source>
</evidence>
<accession>A0A8H4IJ79</accession>
<keyword evidence="6 7" id="KW-0539">Nucleus</keyword>
<protein>
    <recommendedName>
        <fullName evidence="7">DNA-directed RNA polymerase subunit</fullName>
    </recommendedName>
</protein>
<dbReference type="FunFam" id="3.30.1490.120:FF:000004">
    <property type="entry name" value="RNA polymerase I subunit Rpa43"/>
    <property type="match status" value="1"/>
</dbReference>
<comment type="subcellular location">
    <subcellularLocation>
        <location evidence="1">Nucleus</location>
        <location evidence="1">Nucleolus</location>
    </subcellularLocation>
</comment>
<evidence type="ECO:0000256" key="2">
    <source>
        <dbReference type="ARBA" id="ARBA00005930"/>
    </source>
</evidence>
<comment type="function">
    <text evidence="7">DNA-dependent RNA polymerase which catalyzes the transcription of DNA into RNA using the four ribonucleoside triphosphates as substrates.</text>
</comment>
<dbReference type="AlphaFoldDB" id="A0A8H4IJ79"/>
<evidence type="ECO:0000313" key="11">
    <source>
        <dbReference type="Proteomes" id="UP000572817"/>
    </source>
</evidence>
<evidence type="ECO:0000256" key="1">
    <source>
        <dbReference type="ARBA" id="ARBA00004604"/>
    </source>
</evidence>
<dbReference type="InterPro" id="IPR045113">
    <property type="entry name" value="Rpb7-like"/>
</dbReference>
<dbReference type="Gene3D" id="3.30.1490.120">
    <property type="entry name" value="RNA polymerase Rpb7-like, N-terminal domain"/>
    <property type="match status" value="1"/>
</dbReference>
<dbReference type="OrthoDB" id="10250504at2759"/>
<dbReference type="GO" id="GO:0005736">
    <property type="term" value="C:RNA polymerase I complex"/>
    <property type="evidence" value="ECO:0007669"/>
    <property type="project" value="TreeGrafter"/>
</dbReference>
<dbReference type="Proteomes" id="UP000572817">
    <property type="component" value="Unassembled WGS sequence"/>
</dbReference>
<dbReference type="InterPro" id="IPR041178">
    <property type="entry name" value="RPA43_OB"/>
</dbReference>
<evidence type="ECO:0000256" key="5">
    <source>
        <dbReference type="ARBA" id="ARBA00023163"/>
    </source>
</evidence>
<dbReference type="GO" id="GO:0006362">
    <property type="term" value="P:transcription elongation by RNA polymerase I"/>
    <property type="evidence" value="ECO:0007669"/>
    <property type="project" value="UniProtKB-ARBA"/>
</dbReference>
<gene>
    <name evidence="10" type="ORF">GTA08_BOTSDO09877</name>
</gene>
<dbReference type="PANTHER" id="PTHR12709:SF5">
    <property type="entry name" value="DNA-DIRECTED RNA POLYMERASE I SUBUNIT RPA43"/>
    <property type="match status" value="1"/>
</dbReference>
<reference evidence="10" key="1">
    <citation type="submission" date="2020-04" db="EMBL/GenBank/DDBJ databases">
        <title>Genome Assembly and Annotation of Botryosphaeria dothidea sdau 11-99, a Latent Pathogen of Apple Fruit Ring Rot in China.</title>
        <authorList>
            <person name="Yu C."/>
            <person name="Diao Y."/>
            <person name="Lu Q."/>
            <person name="Zhao J."/>
            <person name="Cui S."/>
            <person name="Peng C."/>
            <person name="He B."/>
            <person name="Liu H."/>
        </authorList>
    </citation>
    <scope>NUCLEOTIDE SEQUENCE [LARGE SCALE GENOMIC DNA]</scope>
    <source>
        <strain evidence="10">Sdau11-99</strain>
    </source>
</reference>
<sequence length="317" mass="34811">MSTETMTATSPVAVKKSHKHKKDKSEKKSKKRQREEEQAQQSPTKKPRPATEDAATSTPKKSTRPSLQKKAAAAATTADSDTSPFAQQIASLYLPLASIGQKYPLNALCAEHLSPLLLTYYPPLKGVVLAYHNARLSEGPAAAGPDGPVLARSINEFAASFVWVTADFVVLRPRKGIWIEGSVNLQNESHLGLVCWNLFSASIDRKRLPEDWTWVEAGESADDEMVDDAAQNSAAQGYFVDSQGKKVDGLIKFRIRDFDSSPRTENDRGFITIEGSLLPEDKEKELDEQELEKYAQRAAARKGKSRTRGAPAGGSRR</sequence>
<dbReference type="PANTHER" id="PTHR12709">
    <property type="entry name" value="DNA-DIRECTED RNA POLYMERASE II, III"/>
    <property type="match status" value="1"/>
</dbReference>
<comment type="similarity">
    <text evidence="2">Belongs to the eukaryotic RPA43 RNA polymerase subunit family.</text>
</comment>
<evidence type="ECO:0000256" key="3">
    <source>
        <dbReference type="ARBA" id="ARBA00022478"/>
    </source>
</evidence>
<organism evidence="10 11">
    <name type="scientific">Botryosphaeria dothidea</name>
    <dbReference type="NCBI Taxonomy" id="55169"/>
    <lineage>
        <taxon>Eukaryota</taxon>
        <taxon>Fungi</taxon>
        <taxon>Dikarya</taxon>
        <taxon>Ascomycota</taxon>
        <taxon>Pezizomycotina</taxon>
        <taxon>Dothideomycetes</taxon>
        <taxon>Dothideomycetes incertae sedis</taxon>
        <taxon>Botryosphaeriales</taxon>
        <taxon>Botryosphaeriaceae</taxon>
        <taxon>Botryosphaeria</taxon>
    </lineage>
</organism>
<dbReference type="EMBL" id="WWBZ02000073">
    <property type="protein sequence ID" value="KAF4301799.1"/>
    <property type="molecule type" value="Genomic_DNA"/>
</dbReference>
<feature type="compositionally biased region" description="Low complexity" evidence="8">
    <location>
        <begin position="71"/>
        <end position="80"/>
    </location>
</feature>
<keyword evidence="11" id="KW-1185">Reference proteome</keyword>
<keyword evidence="3 7" id="KW-0240">DNA-directed RNA polymerase</keyword>
<dbReference type="Pfam" id="PF17875">
    <property type="entry name" value="RPA43_OB"/>
    <property type="match status" value="1"/>
</dbReference>
<feature type="domain" description="RPA43 OB" evidence="9">
    <location>
        <begin position="173"/>
        <end position="278"/>
    </location>
</feature>
<feature type="region of interest" description="Disordered" evidence="8">
    <location>
        <begin position="279"/>
        <end position="317"/>
    </location>
</feature>
<feature type="compositionally biased region" description="Polar residues" evidence="8">
    <location>
        <begin position="1"/>
        <end position="10"/>
    </location>
</feature>
<keyword evidence="4" id="KW-0597">Phosphoprotein</keyword>
<evidence type="ECO:0000256" key="8">
    <source>
        <dbReference type="SAM" id="MobiDB-lite"/>
    </source>
</evidence>